<dbReference type="Pfam" id="PF00561">
    <property type="entry name" value="Abhydrolase_1"/>
    <property type="match status" value="1"/>
</dbReference>
<evidence type="ECO:0000256" key="1">
    <source>
        <dbReference type="SAM" id="SignalP"/>
    </source>
</evidence>
<dbReference type="AlphaFoldDB" id="A0A151Y1K0"/>
<dbReference type="Proteomes" id="UP000076276">
    <property type="component" value="Unassembled WGS sequence"/>
</dbReference>
<accession>A0A151Y1K0</accession>
<dbReference type="EMBL" id="LUAW01000021">
    <property type="protein sequence ID" value="KYQ71870.1"/>
    <property type="molecule type" value="Genomic_DNA"/>
</dbReference>
<gene>
    <name evidence="3" type="ORF">AZH43_13030</name>
</gene>
<feature type="domain" description="AB hydrolase-1" evidence="2">
    <location>
        <begin position="49"/>
        <end position="163"/>
    </location>
</feature>
<feature type="signal peptide" evidence="1">
    <location>
        <begin position="1"/>
        <end position="29"/>
    </location>
</feature>
<evidence type="ECO:0000313" key="4">
    <source>
        <dbReference type="Proteomes" id="UP000076276"/>
    </source>
</evidence>
<dbReference type="OrthoDB" id="2004167at2"/>
<organism evidence="3 4">
    <name type="scientific">Acinetobacter pragensis</name>
    <dbReference type="NCBI Taxonomy" id="1806892"/>
    <lineage>
        <taxon>Bacteria</taxon>
        <taxon>Pseudomonadati</taxon>
        <taxon>Pseudomonadota</taxon>
        <taxon>Gammaproteobacteria</taxon>
        <taxon>Moraxellales</taxon>
        <taxon>Moraxellaceae</taxon>
        <taxon>Acinetobacter</taxon>
    </lineage>
</organism>
<dbReference type="InterPro" id="IPR000073">
    <property type="entry name" value="AB_hydrolase_1"/>
</dbReference>
<dbReference type="SUPFAM" id="SSF53474">
    <property type="entry name" value="alpha/beta-Hydrolases"/>
    <property type="match status" value="1"/>
</dbReference>
<feature type="chain" id="PRO_5007592179" evidence="1">
    <location>
        <begin position="30"/>
        <end position="336"/>
    </location>
</feature>
<sequence length="336" mass="36019">MRILTTKAKIASLGIMASLAIGLSASAQAAPSVLQVTETAKSDYAKTKYPILMVHGWLGWSRIGNEAFNIDYWYQILPDMARNGSTVFAAQLSPANTTAYRGEQLIAQVEDVLAITGKDKVNLIGHSHGGPTVLYVAATKPQYLASITGVAGTYHGSKVADDIQNNKLTKTAFNILGDYIVGPLIALAQAKPELGIDFDASMKSLSQTGSADFNATVAKSAVSDGVLASSENCSKQLNSVDSKGVRYYSWTGVAQTTNLLDIDTILMQLGPLSYGNKDNDGMVSRCSAYIGQVIRDDYKLNHTDLANMLFGLTGLFAQDPVALYRQHANRLKLQGL</sequence>
<reference evidence="3 4" key="1">
    <citation type="submission" date="2016-03" db="EMBL/GenBank/DDBJ databases">
        <title>Acinetobacter genomospecies 28 strain ANC 4149.</title>
        <authorList>
            <person name="Radolfova-Krizova L."/>
            <person name="Nemec A."/>
        </authorList>
    </citation>
    <scope>NUCLEOTIDE SEQUENCE [LARGE SCALE GENOMIC DNA]</scope>
    <source>
        <strain evidence="3 4">ANC 4149</strain>
    </source>
</reference>
<evidence type="ECO:0000259" key="2">
    <source>
        <dbReference type="Pfam" id="PF00561"/>
    </source>
</evidence>
<comment type="caution">
    <text evidence="3">The sequence shown here is derived from an EMBL/GenBank/DDBJ whole genome shotgun (WGS) entry which is preliminary data.</text>
</comment>
<keyword evidence="1" id="KW-0732">Signal</keyword>
<dbReference type="STRING" id="1806892.AZH43_13030"/>
<dbReference type="InterPro" id="IPR029058">
    <property type="entry name" value="AB_hydrolase_fold"/>
</dbReference>
<name>A0A151Y1K0_9GAMM</name>
<protein>
    <submittedName>
        <fullName evidence="3">Lipase</fullName>
    </submittedName>
</protein>
<keyword evidence="4" id="KW-1185">Reference proteome</keyword>
<evidence type="ECO:0000313" key="3">
    <source>
        <dbReference type="EMBL" id="KYQ71870.1"/>
    </source>
</evidence>
<dbReference type="Gene3D" id="3.40.50.1820">
    <property type="entry name" value="alpha/beta hydrolase"/>
    <property type="match status" value="1"/>
</dbReference>
<proteinExistence type="predicted"/>